<dbReference type="SUPFAM" id="SSF103473">
    <property type="entry name" value="MFS general substrate transporter"/>
    <property type="match status" value="1"/>
</dbReference>
<feature type="transmembrane region" description="Helical" evidence="9">
    <location>
        <begin position="262"/>
        <end position="286"/>
    </location>
</feature>
<dbReference type="InterPro" id="IPR047984">
    <property type="entry name" value="XylE-like"/>
</dbReference>
<dbReference type="PROSITE" id="PS50850">
    <property type="entry name" value="MFS"/>
    <property type="match status" value="1"/>
</dbReference>
<feature type="transmembrane region" description="Helical" evidence="9">
    <location>
        <begin position="186"/>
        <end position="205"/>
    </location>
</feature>
<keyword evidence="7 9" id="KW-0472">Membrane</keyword>
<name>A0ABT8L5F6_9BACT</name>
<dbReference type="InterPro" id="IPR005828">
    <property type="entry name" value="MFS_sugar_transport-like"/>
</dbReference>
<evidence type="ECO:0000256" key="1">
    <source>
        <dbReference type="ARBA" id="ARBA00004651"/>
    </source>
</evidence>
<evidence type="ECO:0000313" key="11">
    <source>
        <dbReference type="EMBL" id="MDN5212953.1"/>
    </source>
</evidence>
<feature type="transmembrane region" description="Helical" evidence="9">
    <location>
        <begin position="135"/>
        <end position="158"/>
    </location>
</feature>
<keyword evidence="12" id="KW-1185">Reference proteome</keyword>
<feature type="transmembrane region" description="Helical" evidence="9">
    <location>
        <begin position="394"/>
        <end position="412"/>
    </location>
</feature>
<dbReference type="Gene3D" id="1.20.1250.20">
    <property type="entry name" value="MFS general substrate transporter like domains"/>
    <property type="match status" value="2"/>
</dbReference>
<sequence length="486" mass="52605">MQSNLIYVVRVSLVATLGGLLFGYDTAVIAGAIGYLRIHFELSPELVGWAASCALLGCVFGALLSGVLSDRLGRKNVLLLAAVFFLISALGTALPKTFSQFILFRILGGIGVGAASMASPMYIAELSPARYRGSLVSLNQLAIIAGMLIVYFANYFIAGYGAGFNASMGVAEDSVDSWNVVSGWRWMFGSEAIPALLLLVLLFFVPDSPRWLLKRNREKNAMTIIGLVEGAGNAEVKMREIKESLSEESATLDQLVKPGLRMALIVGLGLAFFQQSTGINVILYFAPEILKGISKQGMDVALLQTIIIGAVNLAFTVVGILAVDKVGRRPLMLWGYSGMGISLLALGIGATLQLQGVGTLLFILGYVACFAFSVGPVTWVILAEIFPTKMRGRAMAIATIFLWMTNFMVSQTFPMMDGHAWLVSTFNHGFPFIIYGILCGAALFFVWRYVPETKNKSLESIREIWKVSSLSDKNEQTNASKTLHGN</sequence>
<evidence type="ECO:0000256" key="2">
    <source>
        <dbReference type="ARBA" id="ARBA00010992"/>
    </source>
</evidence>
<feature type="domain" description="Major facilitator superfamily (MFS) profile" evidence="10">
    <location>
        <begin position="11"/>
        <end position="454"/>
    </location>
</feature>
<feature type="transmembrane region" description="Helical" evidence="9">
    <location>
        <begin position="432"/>
        <end position="450"/>
    </location>
</feature>
<protein>
    <submittedName>
        <fullName evidence="11">Sugar porter family MFS transporter</fullName>
    </submittedName>
</protein>
<organism evidence="11 12">
    <name type="scientific">Agaribacillus aureus</name>
    <dbReference type="NCBI Taxonomy" id="3051825"/>
    <lineage>
        <taxon>Bacteria</taxon>
        <taxon>Pseudomonadati</taxon>
        <taxon>Bacteroidota</taxon>
        <taxon>Cytophagia</taxon>
        <taxon>Cytophagales</taxon>
        <taxon>Splendidivirgaceae</taxon>
        <taxon>Agaribacillus</taxon>
    </lineage>
</organism>
<dbReference type="Proteomes" id="UP001172083">
    <property type="component" value="Unassembled WGS sequence"/>
</dbReference>
<evidence type="ECO:0000256" key="3">
    <source>
        <dbReference type="ARBA" id="ARBA00022448"/>
    </source>
</evidence>
<dbReference type="InterPro" id="IPR050814">
    <property type="entry name" value="Myo-inositol_Transporter"/>
</dbReference>
<feature type="transmembrane region" description="Helical" evidence="9">
    <location>
        <begin position="360"/>
        <end position="382"/>
    </location>
</feature>
<comment type="caution">
    <text evidence="11">The sequence shown here is derived from an EMBL/GenBank/DDBJ whole genome shotgun (WGS) entry which is preliminary data.</text>
</comment>
<dbReference type="PANTHER" id="PTHR48020">
    <property type="entry name" value="PROTON MYO-INOSITOL COTRANSPORTER"/>
    <property type="match status" value="1"/>
</dbReference>
<evidence type="ECO:0000259" key="10">
    <source>
        <dbReference type="PROSITE" id="PS50850"/>
    </source>
</evidence>
<proteinExistence type="inferred from homology"/>
<evidence type="ECO:0000313" key="12">
    <source>
        <dbReference type="Proteomes" id="UP001172083"/>
    </source>
</evidence>
<evidence type="ECO:0000256" key="7">
    <source>
        <dbReference type="ARBA" id="ARBA00023136"/>
    </source>
</evidence>
<keyword evidence="3 8" id="KW-0813">Transport</keyword>
<evidence type="ECO:0000256" key="6">
    <source>
        <dbReference type="ARBA" id="ARBA00022989"/>
    </source>
</evidence>
<dbReference type="EMBL" id="JAUJEB010000001">
    <property type="protein sequence ID" value="MDN5212953.1"/>
    <property type="molecule type" value="Genomic_DNA"/>
</dbReference>
<comment type="subcellular location">
    <subcellularLocation>
        <location evidence="1">Cell membrane</location>
        <topology evidence="1">Multi-pass membrane protein</topology>
    </subcellularLocation>
</comment>
<dbReference type="InterPro" id="IPR003663">
    <property type="entry name" value="Sugar/inositol_transpt"/>
</dbReference>
<dbReference type="CDD" id="cd17359">
    <property type="entry name" value="MFS_XylE_like"/>
    <property type="match status" value="1"/>
</dbReference>
<reference evidence="11" key="1">
    <citation type="submission" date="2023-06" db="EMBL/GenBank/DDBJ databases">
        <title>Genomic of Agaribacillus aureum.</title>
        <authorList>
            <person name="Wang G."/>
        </authorList>
    </citation>
    <scope>NUCLEOTIDE SEQUENCE</scope>
    <source>
        <strain evidence="11">BMA12</strain>
    </source>
</reference>
<keyword evidence="4" id="KW-1003">Cell membrane</keyword>
<evidence type="ECO:0000256" key="8">
    <source>
        <dbReference type="RuleBase" id="RU003346"/>
    </source>
</evidence>
<evidence type="ECO:0000256" key="4">
    <source>
        <dbReference type="ARBA" id="ARBA00022475"/>
    </source>
</evidence>
<keyword evidence="6 9" id="KW-1133">Transmembrane helix</keyword>
<feature type="transmembrane region" description="Helical" evidence="9">
    <location>
        <begin position="77"/>
        <end position="95"/>
    </location>
</feature>
<evidence type="ECO:0000256" key="9">
    <source>
        <dbReference type="SAM" id="Phobius"/>
    </source>
</evidence>
<feature type="transmembrane region" description="Helical" evidence="9">
    <location>
        <begin position="333"/>
        <end position="354"/>
    </location>
</feature>
<keyword evidence="5 9" id="KW-0812">Transmembrane</keyword>
<dbReference type="NCBIfam" id="TIGR00879">
    <property type="entry name" value="SP"/>
    <property type="match status" value="1"/>
</dbReference>
<dbReference type="PRINTS" id="PR00171">
    <property type="entry name" value="SUGRTRNSPORT"/>
</dbReference>
<dbReference type="InterPro" id="IPR020846">
    <property type="entry name" value="MFS_dom"/>
</dbReference>
<accession>A0ABT8L5F6</accession>
<dbReference type="PROSITE" id="PS00216">
    <property type="entry name" value="SUGAR_TRANSPORT_1"/>
    <property type="match status" value="2"/>
</dbReference>
<feature type="transmembrane region" description="Helical" evidence="9">
    <location>
        <begin position="301"/>
        <end position="321"/>
    </location>
</feature>
<dbReference type="InterPro" id="IPR005829">
    <property type="entry name" value="Sugar_transporter_CS"/>
</dbReference>
<dbReference type="PROSITE" id="PS00217">
    <property type="entry name" value="SUGAR_TRANSPORT_2"/>
    <property type="match status" value="1"/>
</dbReference>
<dbReference type="PANTHER" id="PTHR48020:SF12">
    <property type="entry name" value="PROTON MYO-INOSITOL COTRANSPORTER"/>
    <property type="match status" value="1"/>
</dbReference>
<dbReference type="Pfam" id="PF00083">
    <property type="entry name" value="Sugar_tr"/>
    <property type="match status" value="1"/>
</dbReference>
<dbReference type="InterPro" id="IPR036259">
    <property type="entry name" value="MFS_trans_sf"/>
</dbReference>
<comment type="similarity">
    <text evidence="2 8">Belongs to the major facilitator superfamily. Sugar transporter (TC 2.A.1.1) family.</text>
</comment>
<evidence type="ECO:0000256" key="5">
    <source>
        <dbReference type="ARBA" id="ARBA00022692"/>
    </source>
</evidence>
<dbReference type="RefSeq" id="WP_346758270.1">
    <property type="nucleotide sequence ID" value="NZ_JAUJEB010000001.1"/>
</dbReference>
<feature type="transmembrane region" description="Helical" evidence="9">
    <location>
        <begin position="101"/>
        <end position="123"/>
    </location>
</feature>
<gene>
    <name evidence="11" type="ORF">QQ020_12880</name>
</gene>
<feature type="transmembrane region" description="Helical" evidence="9">
    <location>
        <begin position="46"/>
        <end position="65"/>
    </location>
</feature>